<dbReference type="EMBL" id="QGTL01000001">
    <property type="protein sequence ID" value="PWV81256.1"/>
    <property type="molecule type" value="Genomic_DNA"/>
</dbReference>
<dbReference type="InterPro" id="IPR012347">
    <property type="entry name" value="Ferritin-like"/>
</dbReference>
<dbReference type="Proteomes" id="UP000246410">
    <property type="component" value="Unassembled WGS sequence"/>
</dbReference>
<comment type="caution">
    <text evidence="2">The sequence shown here is derived from an EMBL/GenBank/DDBJ whole genome shotgun (WGS) entry which is preliminary data.</text>
</comment>
<organism evidence="2 3">
    <name type="scientific">Nocardia neocaledoniensis</name>
    <dbReference type="NCBI Taxonomy" id="236511"/>
    <lineage>
        <taxon>Bacteria</taxon>
        <taxon>Bacillati</taxon>
        <taxon>Actinomycetota</taxon>
        <taxon>Actinomycetes</taxon>
        <taxon>Mycobacteriales</taxon>
        <taxon>Nocardiaceae</taxon>
        <taxon>Nocardia</taxon>
    </lineage>
</organism>
<gene>
    <name evidence="2" type="ORF">DFR69_101596</name>
</gene>
<protein>
    <submittedName>
        <fullName evidence="2">Uncharacterized protein DUF4439</fullName>
    </submittedName>
</protein>
<dbReference type="InterPro" id="IPR029447">
    <property type="entry name" value="DUF4439"/>
</dbReference>
<reference evidence="2 3" key="1">
    <citation type="submission" date="2018-05" db="EMBL/GenBank/DDBJ databases">
        <title>Genomic Encyclopedia of Type Strains, Phase IV (KMG-IV): sequencing the most valuable type-strain genomes for metagenomic binning, comparative biology and taxonomic classification.</title>
        <authorList>
            <person name="Goeker M."/>
        </authorList>
    </citation>
    <scope>NUCLEOTIDE SEQUENCE [LARGE SCALE GENOMIC DNA]</scope>
    <source>
        <strain evidence="2 3">DSM 44717</strain>
    </source>
</reference>
<sequence>MTEQRQALQAALDREYAAVYSYGVIAAYANADRARLVAEFGAAHRARRDATIELLEASGTAPAAPGAAYTPPFPVDDPIPAAHLAVAVESDCAAAWYTVVEWASDESVRAAATEALTEAAVRRARWQAILGATPVTTTFPGRAAV</sequence>
<dbReference type="SUPFAM" id="SSF47240">
    <property type="entry name" value="Ferritin-like"/>
    <property type="match status" value="1"/>
</dbReference>
<evidence type="ECO:0000313" key="3">
    <source>
        <dbReference type="Proteomes" id="UP000246410"/>
    </source>
</evidence>
<keyword evidence="3" id="KW-1185">Reference proteome</keyword>
<dbReference type="InterPro" id="IPR009078">
    <property type="entry name" value="Ferritin-like_SF"/>
</dbReference>
<dbReference type="AlphaFoldDB" id="A0A317P0H9"/>
<proteinExistence type="predicted"/>
<evidence type="ECO:0000259" key="1">
    <source>
        <dbReference type="Pfam" id="PF14530"/>
    </source>
</evidence>
<evidence type="ECO:0000313" key="2">
    <source>
        <dbReference type="EMBL" id="PWV81256.1"/>
    </source>
</evidence>
<accession>A0A317P0H9</accession>
<dbReference type="CDD" id="cd00657">
    <property type="entry name" value="Ferritin_like"/>
    <property type="match status" value="1"/>
</dbReference>
<dbReference type="Gene3D" id="1.20.1260.10">
    <property type="match status" value="1"/>
</dbReference>
<feature type="domain" description="DUF4439" evidence="1">
    <location>
        <begin position="7"/>
        <end position="143"/>
    </location>
</feature>
<dbReference type="RefSeq" id="WP_110035803.1">
    <property type="nucleotide sequence ID" value="NZ_QGTL01000001.1"/>
</dbReference>
<name>A0A317P0H9_9NOCA</name>
<dbReference type="Pfam" id="PF14530">
    <property type="entry name" value="DUF4439"/>
    <property type="match status" value="1"/>
</dbReference>